<dbReference type="GO" id="GO:0003824">
    <property type="term" value="F:catalytic activity"/>
    <property type="evidence" value="ECO:0007669"/>
    <property type="project" value="UniProtKB-ARBA"/>
</dbReference>
<dbReference type="GO" id="GO:0005975">
    <property type="term" value="P:carbohydrate metabolic process"/>
    <property type="evidence" value="ECO:0007669"/>
    <property type="project" value="InterPro"/>
</dbReference>
<dbReference type="Pfam" id="PF00754">
    <property type="entry name" value="F5_F8_type_C"/>
    <property type="match status" value="1"/>
</dbReference>
<gene>
    <name evidence="2" type="ORF">HYALB_00003558</name>
</gene>
<dbReference type="InterPro" id="IPR000421">
    <property type="entry name" value="FA58C"/>
</dbReference>
<organism evidence="2 3">
    <name type="scientific">Hymenoscyphus albidus</name>
    <dbReference type="NCBI Taxonomy" id="595503"/>
    <lineage>
        <taxon>Eukaryota</taxon>
        <taxon>Fungi</taxon>
        <taxon>Dikarya</taxon>
        <taxon>Ascomycota</taxon>
        <taxon>Pezizomycotina</taxon>
        <taxon>Leotiomycetes</taxon>
        <taxon>Helotiales</taxon>
        <taxon>Helotiaceae</taxon>
        <taxon>Hymenoscyphus</taxon>
    </lineage>
</organism>
<dbReference type="InterPro" id="IPR054491">
    <property type="entry name" value="MGH1-like_GH"/>
</dbReference>
<accession>A0A9N9QCB3</accession>
<evidence type="ECO:0000259" key="1">
    <source>
        <dbReference type="PROSITE" id="PS50022"/>
    </source>
</evidence>
<dbReference type="InterPro" id="IPR012341">
    <property type="entry name" value="6hp_glycosidase-like_sf"/>
</dbReference>
<reference evidence="2" key="1">
    <citation type="submission" date="2021-07" db="EMBL/GenBank/DDBJ databases">
        <authorList>
            <person name="Durling M."/>
        </authorList>
    </citation>
    <scope>NUCLEOTIDE SEQUENCE</scope>
</reference>
<dbReference type="InterPro" id="IPR008928">
    <property type="entry name" value="6-hairpin_glycosidase_sf"/>
</dbReference>
<dbReference type="Proteomes" id="UP000701801">
    <property type="component" value="Unassembled WGS sequence"/>
</dbReference>
<name>A0A9N9QCB3_9HELO</name>
<dbReference type="PROSITE" id="PS50022">
    <property type="entry name" value="FA58C_3"/>
    <property type="match status" value="1"/>
</dbReference>
<sequence>MQNVFVAWNYSFDASKGLYFVEPLRDATEYSIASIDASGGQDGFRYGEAFRPSINSYQFSNARAIANIAALNNLTNITDEYNKRAAEIKQNLQNQLWNSTYQHFIDRHQAENNFVKYFDFIRGRELVGYVPWAHDLPDDNKVYAQAWKHILDTNELRAPYGLRTVEPTYEYYMRQYRYEGTRPECQWNGPIWPFHTTLVLTGLGNFLDHYTTTGLVNTSDFISLLRNYTQLHYNYGVLNLQENYDPATGNPIVGLVRSPHYFHSGYVDIILNQLVGIRARADDRLEINPLVDESIAYFRVEKVPYHGLQISVQWDSTGNKYGVTGLVVEINDAVVTTQSNVQRLIIPLAPSPPPAILRPISKSTQPLTTTAYPRGNVSVPDQNIEEIHDAIDGRVQFFTEYINGWTTPVGNGVSELWYQVDFGNATEISRAEIAWFGDSGTFDVPTSYKIQVSKGWNWTDVSNATYAPSVSSGITHVSWGTETTQQVRLVFVPKNATRSRLVEFTLF</sequence>
<comment type="caution">
    <text evidence="2">The sequence shown here is derived from an EMBL/GenBank/DDBJ whole genome shotgun (WGS) entry which is preliminary data.</text>
</comment>
<keyword evidence="3" id="KW-1185">Reference proteome</keyword>
<dbReference type="SUPFAM" id="SSF48208">
    <property type="entry name" value="Six-hairpin glycosidases"/>
    <property type="match status" value="1"/>
</dbReference>
<dbReference type="EMBL" id="CAJVRM010000702">
    <property type="protein sequence ID" value="CAG8982979.1"/>
    <property type="molecule type" value="Genomic_DNA"/>
</dbReference>
<dbReference type="OrthoDB" id="5382128at2759"/>
<dbReference type="Gene3D" id="2.60.120.260">
    <property type="entry name" value="Galactose-binding domain-like"/>
    <property type="match status" value="1"/>
</dbReference>
<evidence type="ECO:0000313" key="3">
    <source>
        <dbReference type="Proteomes" id="UP000701801"/>
    </source>
</evidence>
<proteinExistence type="predicted"/>
<evidence type="ECO:0000313" key="2">
    <source>
        <dbReference type="EMBL" id="CAG8982979.1"/>
    </source>
</evidence>
<dbReference type="InterPro" id="IPR008979">
    <property type="entry name" value="Galactose-bd-like_sf"/>
</dbReference>
<feature type="domain" description="F5/8 type C" evidence="1">
    <location>
        <begin position="403"/>
        <end position="507"/>
    </location>
</feature>
<dbReference type="AlphaFoldDB" id="A0A9N9QCB3"/>
<dbReference type="Gene3D" id="1.50.10.10">
    <property type="match status" value="1"/>
</dbReference>
<dbReference type="SUPFAM" id="SSF49785">
    <property type="entry name" value="Galactose-binding domain-like"/>
    <property type="match status" value="1"/>
</dbReference>
<protein>
    <recommendedName>
        <fullName evidence="1">F5/8 type C domain-containing protein</fullName>
    </recommendedName>
</protein>
<dbReference type="Pfam" id="PF22422">
    <property type="entry name" value="MGH1-like_GH"/>
    <property type="match status" value="1"/>
</dbReference>